<comment type="caution">
    <text evidence="1">The sequence shown here is derived from an EMBL/GenBank/DDBJ whole genome shotgun (WGS) entry which is preliminary data.</text>
</comment>
<organism evidence="1 2">
    <name type="scientific">Actinotalea fermentans</name>
    <dbReference type="NCBI Taxonomy" id="43671"/>
    <lineage>
        <taxon>Bacteria</taxon>
        <taxon>Bacillati</taxon>
        <taxon>Actinomycetota</taxon>
        <taxon>Actinomycetes</taxon>
        <taxon>Micrococcales</taxon>
        <taxon>Cellulomonadaceae</taxon>
        <taxon>Actinotalea</taxon>
    </lineage>
</organism>
<dbReference type="RefSeq" id="WP_146819806.1">
    <property type="nucleotide sequence ID" value="NZ_BJYK01000009.1"/>
</dbReference>
<proteinExistence type="predicted"/>
<keyword evidence="2" id="KW-1185">Reference proteome</keyword>
<protein>
    <recommendedName>
        <fullName evidence="3">DUF4245 domain-containing protein</fullName>
    </recommendedName>
</protein>
<reference evidence="1 2" key="1">
    <citation type="submission" date="2019-07" db="EMBL/GenBank/DDBJ databases">
        <title>Whole genome shotgun sequence of Actinotalea fermentans NBRC 105374.</title>
        <authorList>
            <person name="Hosoyama A."/>
            <person name="Uohara A."/>
            <person name="Ohji S."/>
            <person name="Ichikawa N."/>
        </authorList>
    </citation>
    <scope>NUCLEOTIDE SEQUENCE [LARGE SCALE GENOMIC DNA]</scope>
    <source>
        <strain evidence="1 2">NBRC 105374</strain>
    </source>
</reference>
<evidence type="ECO:0008006" key="3">
    <source>
        <dbReference type="Google" id="ProtNLM"/>
    </source>
</evidence>
<evidence type="ECO:0000313" key="1">
    <source>
        <dbReference type="EMBL" id="GEN80907.1"/>
    </source>
</evidence>
<dbReference type="Proteomes" id="UP000321484">
    <property type="component" value="Unassembled WGS sequence"/>
</dbReference>
<dbReference type="OrthoDB" id="9919532at2"/>
<dbReference type="AlphaFoldDB" id="A0A511Z0B4"/>
<dbReference type="EMBL" id="BJYK01000009">
    <property type="protein sequence ID" value="GEN80907.1"/>
    <property type="molecule type" value="Genomic_DNA"/>
</dbReference>
<name>A0A511Z0B4_9CELL</name>
<accession>A0A511Z0B4</accession>
<evidence type="ECO:0000313" key="2">
    <source>
        <dbReference type="Proteomes" id="UP000321484"/>
    </source>
</evidence>
<sequence>MAAPRRRTAQRWWRAPVLGRAPRRRAELALAVSAAVALALGTGAGAAVEALAAEPAGVAVPGSPVELGPVTITLPEELGPWSTTSPDAVRELRAGWTGPVELDGVWGRLAPGSVVVTVLTAEAGAHGGVEQFRASVPQDDAVDWTGGREHASGARVSGDDRELVLVTETEAGDLVVLSVSGPEDAFESGQLTQAFRTATVR</sequence>
<gene>
    <name evidence="1" type="ORF">AFE02nite_26410</name>
</gene>